<sequence>MRFRHSRRSPLTTLTRFLGVILVIWTTLDVLYVRSAIVRESSRAPRKANNEKIFIASIHWTDELILRTHWISAVVDLAKTLGPERVFVSIEESGSLDDTKGALGYLEYELGQAGIRRSILLDSTERVDLVDREPGDVGWTTMPFDKTVPASPSTYATIPKGKAVPRRIPYLAGLRNSVLKPLLQMYQNGERFDKILFLNDVIFSTEDVLELLSTRDGDYAAACALDFKKAPMMYDTFALRDSEGYEPIMDNWPYFRSRESRDAVTHGLPVPVTSCWNGMLLMDPAPFYDEVDPLRFRGISDSLADFHLEGSECCMIHTDNRLSQTKGVWVNTNVRVAYKPPAYEAVNPSTHSDWPSSFRVALGLWQNRLLRWTTSGSSIRTMVSKRMAAWRKKYPDEQESGGACLIDETQILIFNGWAHV</sequence>
<dbReference type="Proteomes" id="UP001303373">
    <property type="component" value="Chromosome 5"/>
</dbReference>
<evidence type="ECO:0008006" key="3">
    <source>
        <dbReference type="Google" id="ProtNLM"/>
    </source>
</evidence>
<dbReference type="EMBL" id="CP138584">
    <property type="protein sequence ID" value="WPH00859.1"/>
    <property type="molecule type" value="Genomic_DNA"/>
</dbReference>
<reference evidence="1 2" key="1">
    <citation type="submission" date="2023-11" db="EMBL/GenBank/DDBJ databases">
        <title>An acidophilic fungus is an integral part of prey digestion in a carnivorous sundew plant.</title>
        <authorList>
            <person name="Tsai I.J."/>
        </authorList>
    </citation>
    <scope>NUCLEOTIDE SEQUENCE [LARGE SCALE GENOMIC DNA]</scope>
    <source>
        <strain evidence="1">169a</strain>
    </source>
</reference>
<gene>
    <name evidence="1" type="ORF">R9X50_00369000</name>
</gene>
<dbReference type="Pfam" id="PF11735">
    <property type="entry name" value="CAP59_mtransfer"/>
    <property type="match status" value="1"/>
</dbReference>
<dbReference type="InterPro" id="IPR021047">
    <property type="entry name" value="Mannosyltransferase_CMT1"/>
</dbReference>
<evidence type="ECO:0000313" key="2">
    <source>
        <dbReference type="Proteomes" id="UP001303373"/>
    </source>
</evidence>
<evidence type="ECO:0000313" key="1">
    <source>
        <dbReference type="EMBL" id="WPH00859.1"/>
    </source>
</evidence>
<dbReference type="PANTHER" id="PTHR34144">
    <property type="entry name" value="CHROMOSOME 8, WHOLE GENOME SHOTGUN SEQUENCE"/>
    <property type="match status" value="1"/>
</dbReference>
<name>A0AAQ3M3F0_9PEZI</name>
<organism evidence="1 2">
    <name type="scientific">Acrodontium crateriforme</name>
    <dbReference type="NCBI Taxonomy" id="150365"/>
    <lineage>
        <taxon>Eukaryota</taxon>
        <taxon>Fungi</taxon>
        <taxon>Dikarya</taxon>
        <taxon>Ascomycota</taxon>
        <taxon>Pezizomycotina</taxon>
        <taxon>Dothideomycetes</taxon>
        <taxon>Dothideomycetidae</taxon>
        <taxon>Mycosphaerellales</taxon>
        <taxon>Teratosphaeriaceae</taxon>
        <taxon>Acrodontium</taxon>
    </lineage>
</organism>
<protein>
    <recommendedName>
        <fullName evidence="3">Polysaccharide export protein</fullName>
    </recommendedName>
</protein>
<dbReference type="PANTHER" id="PTHR34144:SF7">
    <property type="entry name" value="EXPORT PROTEIN (CAP59), PUTATIVE (AFU_ORTHOLOGUE AFUA_7G05020)-RELATED"/>
    <property type="match status" value="1"/>
</dbReference>
<keyword evidence="2" id="KW-1185">Reference proteome</keyword>
<dbReference type="AlphaFoldDB" id="A0AAQ3M3F0"/>
<proteinExistence type="predicted"/>
<accession>A0AAQ3M3F0</accession>